<reference evidence="3 4" key="1">
    <citation type="submission" date="2018-09" db="EMBL/GenBank/DDBJ databases">
        <title>Genome sequencing of Lachnoanaerobaculum umeaense DSM 23576.</title>
        <authorList>
            <person name="Kook J.-K."/>
            <person name="Park S.-N."/>
            <person name="Lim Y.K."/>
        </authorList>
    </citation>
    <scope>NUCLEOTIDE SEQUENCE [LARGE SCALE GENOMIC DNA]</scope>
    <source>
        <strain evidence="4">DSM 23576 \ CCUG 58757</strain>
    </source>
</reference>
<organism evidence="3 4">
    <name type="scientific">Lachnoanaerobaculum umeaense</name>
    <dbReference type="NCBI Taxonomy" id="617123"/>
    <lineage>
        <taxon>Bacteria</taxon>
        <taxon>Bacillati</taxon>
        <taxon>Bacillota</taxon>
        <taxon>Clostridia</taxon>
        <taxon>Lachnospirales</taxon>
        <taxon>Lachnospiraceae</taxon>
        <taxon>Lachnoanaerobaculum</taxon>
    </lineage>
</organism>
<dbReference type="PROSITE" id="PS50234">
    <property type="entry name" value="VWFA"/>
    <property type="match status" value="1"/>
</dbReference>
<dbReference type="Gene3D" id="3.40.50.410">
    <property type="entry name" value="von Willebrand factor, type A domain"/>
    <property type="match status" value="1"/>
</dbReference>
<dbReference type="Pfam" id="PF13519">
    <property type="entry name" value="VWA_2"/>
    <property type="match status" value="1"/>
</dbReference>
<evidence type="ECO:0000313" key="4">
    <source>
        <dbReference type="Proteomes" id="UP000265562"/>
    </source>
</evidence>
<dbReference type="AlphaFoldDB" id="A0A385Q397"/>
<keyword evidence="1" id="KW-0812">Transmembrane</keyword>
<dbReference type="InterPro" id="IPR002035">
    <property type="entry name" value="VWF_A"/>
</dbReference>
<feature type="transmembrane region" description="Helical" evidence="1">
    <location>
        <begin position="784"/>
        <end position="803"/>
    </location>
</feature>
<dbReference type="OrthoDB" id="2204308at2"/>
<evidence type="ECO:0000259" key="2">
    <source>
        <dbReference type="PROSITE" id="PS50234"/>
    </source>
</evidence>
<dbReference type="Pfam" id="PF24558">
    <property type="entry name" value="DUF7604"/>
    <property type="match status" value="1"/>
</dbReference>
<dbReference type="SUPFAM" id="SSF53300">
    <property type="entry name" value="vWA-like"/>
    <property type="match status" value="1"/>
</dbReference>
<keyword evidence="4" id="KW-1185">Reference proteome</keyword>
<dbReference type="CDD" id="cd00198">
    <property type="entry name" value="vWFA"/>
    <property type="match status" value="1"/>
</dbReference>
<accession>A0A385Q397</accession>
<name>A0A385Q397_9FIRM</name>
<dbReference type="SMART" id="SM00327">
    <property type="entry name" value="VWA"/>
    <property type="match status" value="1"/>
</dbReference>
<evidence type="ECO:0000256" key="1">
    <source>
        <dbReference type="SAM" id="Phobius"/>
    </source>
</evidence>
<protein>
    <submittedName>
        <fullName evidence="3">VWA domain-containing protein</fullName>
    </submittedName>
</protein>
<dbReference type="InterPro" id="IPR036465">
    <property type="entry name" value="vWFA_dom_sf"/>
</dbReference>
<keyword evidence="1" id="KW-0472">Membrane</keyword>
<dbReference type="InterPro" id="IPR055384">
    <property type="entry name" value="DUF7604"/>
</dbReference>
<evidence type="ECO:0000313" key="3">
    <source>
        <dbReference type="EMBL" id="AYB00812.1"/>
    </source>
</evidence>
<proteinExistence type="predicted"/>
<keyword evidence="1" id="KW-1133">Transmembrane helix</keyword>
<feature type="domain" description="VWFA" evidence="2">
    <location>
        <begin position="383"/>
        <end position="607"/>
    </location>
</feature>
<dbReference type="Proteomes" id="UP000265562">
    <property type="component" value="Chromosome"/>
</dbReference>
<dbReference type="KEGG" id="lua:D4A81_05595"/>
<sequence>MATPSNAEFSDIVISPDVATDSNAKRYEVNLDGISVIVSAPADAFDREVTLKARRLSKDEIDNNINPEDGDDYIGNTASSNMIETVAAFDESIEETKEVIEEIGESVADSEQISENINYLDDAVIGNDESESETYPEDSISLDIHFEDENQLEIEPLTTVYVNIKIDNDMLPPGAKPEDTEVYHIKDDNSVTKIEDIALTEDKEDNSITTNFSTDGFSTFTLIWGGKFKVNIKYVDTNGNEIASDLNQLSIYRDHNGYFNNSNDKITPKQLDTGIPGMKYKYARVRMSNGTVVDNVIQIERETSLIKGMRYTVDGTNWVVFGPNEMQFLELVYEPENATNTRRGKVRISKSKTVEDPDKDGIYDLTLEINNLTGSTTDKANLDVLFLVDTSSSMNRRIRVGDDPKMNVVHNSLRRFLNQNYLDSNMYNVNYALVGIDADPTVYQNWTANKSSIISNYPWAASGQSRINYEKGFVKANELFRNGRSDALKMLIFLTDGDPTYYTNHNTGHNEGFLIDRYSPMAMLHGQFALYAIDLDYFFSIGLGDTNDYKHLKALTNSNDNDSPIKGYRGITLPANGVEVGSSPYSADSLENLMDQYRYIISVMNSITVSNVSIEDKLSQYAMIAKNSSGQLYPLEIEVIGGTGLVTGQHISSNTYRLISTLKNPQSDLVANYNDATKTISLRFPPNYVLEKGYKYRIKAKIKTTPLAEATYASTGQFQKHSNGSNVVGDSGTGSKSSNQKGFYSNDTAKVSYSYKGNDVIDYFKKPVIQPYIKPVPTGVAFDISYALIFIIMSILSIGIFGFNRRKRC</sequence>
<gene>
    <name evidence="3" type="ORF">D4A81_05595</name>
</gene>
<dbReference type="EMBL" id="CP032364">
    <property type="protein sequence ID" value="AYB00812.1"/>
    <property type="molecule type" value="Genomic_DNA"/>
</dbReference>